<keyword evidence="2" id="KW-0472">Membrane</keyword>
<feature type="region of interest" description="Disordered" evidence="1">
    <location>
        <begin position="44"/>
        <end position="68"/>
    </location>
</feature>
<accession>A0A853APW0</accession>
<name>A0A853APW0_9PSEU</name>
<organism evidence="3 4">
    <name type="scientific">Saccharopolyspora hordei</name>
    <dbReference type="NCBI Taxonomy" id="1838"/>
    <lineage>
        <taxon>Bacteria</taxon>
        <taxon>Bacillati</taxon>
        <taxon>Actinomycetota</taxon>
        <taxon>Actinomycetes</taxon>
        <taxon>Pseudonocardiales</taxon>
        <taxon>Pseudonocardiaceae</taxon>
        <taxon>Saccharopolyspora</taxon>
    </lineage>
</organism>
<gene>
    <name evidence="3" type="ORF">HNR68_001081</name>
</gene>
<feature type="region of interest" description="Disordered" evidence="1">
    <location>
        <begin position="80"/>
        <end position="281"/>
    </location>
</feature>
<evidence type="ECO:0000256" key="2">
    <source>
        <dbReference type="SAM" id="Phobius"/>
    </source>
</evidence>
<feature type="compositionally biased region" description="Low complexity" evidence="1">
    <location>
        <begin position="202"/>
        <end position="216"/>
    </location>
</feature>
<feature type="compositionally biased region" description="Basic and acidic residues" evidence="1">
    <location>
        <begin position="83"/>
        <end position="110"/>
    </location>
</feature>
<dbReference type="AlphaFoldDB" id="A0A853APW0"/>
<sequence length="373" mass="40084">MITWLFTQVWLWSLAAFALGALITWLLFVRPVQRRLAEYEAAQYDHGSADHDEPGYDEDGYDQPGYVEPETAREPLDLLHPARPHDADEPPIGDWDRPPRAWADPRLRAPEDEDTENSWFRRWDESVQHADPEAPPDVAVTAVRPRVPVAEQRAEPADGPSGRDGSEADPAETTQRSEPGAETAARGGPAAEDGGARGEPSPETAGAGPAETGASSDGAERGETAASQDEDAAATPGEEPAPELTGFAGQLTDPERLSGQLRSLLESMEDGAQPETPYVPPVGAEATQVIPVVEDPDAPPLPHRTPGTGPHPGQDHGWSGTGPMVKGHSASRQYHTPDSPHYSEIVADVWFRSAKDAEIAGFEPWNGRRAARG</sequence>
<feature type="region of interest" description="Disordered" evidence="1">
    <location>
        <begin position="294"/>
        <end position="339"/>
    </location>
</feature>
<evidence type="ECO:0000256" key="1">
    <source>
        <dbReference type="SAM" id="MobiDB-lite"/>
    </source>
</evidence>
<feature type="compositionally biased region" description="Low complexity" evidence="1">
    <location>
        <begin position="136"/>
        <end position="150"/>
    </location>
</feature>
<reference evidence="3 4" key="1">
    <citation type="submission" date="2020-07" db="EMBL/GenBank/DDBJ databases">
        <title>Sequencing the genomes of 1000 actinobacteria strains.</title>
        <authorList>
            <person name="Klenk H.-P."/>
        </authorList>
    </citation>
    <scope>NUCLEOTIDE SEQUENCE [LARGE SCALE GENOMIC DNA]</scope>
    <source>
        <strain evidence="3 4">DSM 44065</strain>
    </source>
</reference>
<dbReference type="RefSeq" id="WP_343049952.1">
    <property type="nucleotide sequence ID" value="NZ_BAABFH010000001.1"/>
</dbReference>
<protein>
    <submittedName>
        <fullName evidence="3">Uncharacterized protein</fullName>
    </submittedName>
</protein>
<dbReference type="Proteomes" id="UP000587002">
    <property type="component" value="Unassembled WGS sequence"/>
</dbReference>
<feature type="compositionally biased region" description="Low complexity" evidence="1">
    <location>
        <begin position="233"/>
        <end position="246"/>
    </location>
</feature>
<keyword evidence="4" id="KW-1185">Reference proteome</keyword>
<feature type="transmembrane region" description="Helical" evidence="2">
    <location>
        <begin position="6"/>
        <end position="28"/>
    </location>
</feature>
<keyword evidence="2" id="KW-1133">Transmembrane helix</keyword>
<evidence type="ECO:0000313" key="4">
    <source>
        <dbReference type="Proteomes" id="UP000587002"/>
    </source>
</evidence>
<keyword evidence="2" id="KW-0812">Transmembrane</keyword>
<comment type="caution">
    <text evidence="3">The sequence shown here is derived from an EMBL/GenBank/DDBJ whole genome shotgun (WGS) entry which is preliminary data.</text>
</comment>
<dbReference type="EMBL" id="JACCFJ010000001">
    <property type="protein sequence ID" value="NYI82451.1"/>
    <property type="molecule type" value="Genomic_DNA"/>
</dbReference>
<proteinExistence type="predicted"/>
<evidence type="ECO:0000313" key="3">
    <source>
        <dbReference type="EMBL" id="NYI82451.1"/>
    </source>
</evidence>
<feature type="compositionally biased region" description="Basic and acidic residues" evidence="1">
    <location>
        <begin position="119"/>
        <end position="132"/>
    </location>
</feature>